<dbReference type="PANTHER" id="PTHR11941:SF127">
    <property type="entry name" value="ENOYL-COA HYDRATASE ECHA18 (ENOYL HYDRASE) (UNSATURATED ACYL-COA HYDRATASE) (CROTONASE)-RELATED"/>
    <property type="match status" value="1"/>
</dbReference>
<dbReference type="EMBL" id="FOZX01000005">
    <property type="protein sequence ID" value="SFS77648.1"/>
    <property type="molecule type" value="Genomic_DNA"/>
</dbReference>
<dbReference type="InterPro" id="IPR029045">
    <property type="entry name" value="ClpP/crotonase-like_dom_sf"/>
</dbReference>
<dbReference type="STRING" id="95161.SAMN05660874_03191"/>
<reference evidence="2" key="1">
    <citation type="submission" date="2016-10" db="EMBL/GenBank/DDBJ databases">
        <authorList>
            <person name="Varghese N."/>
            <person name="Submissions S."/>
        </authorList>
    </citation>
    <scope>NUCLEOTIDE SEQUENCE [LARGE SCALE GENOMIC DNA]</scope>
    <source>
        <strain evidence="2">DSM 44771</strain>
    </source>
</reference>
<keyword evidence="2" id="KW-1185">Reference proteome</keyword>
<evidence type="ECO:0000313" key="2">
    <source>
        <dbReference type="Proteomes" id="UP000198852"/>
    </source>
</evidence>
<evidence type="ECO:0000313" key="1">
    <source>
        <dbReference type="EMBL" id="SFS77648.1"/>
    </source>
</evidence>
<dbReference type="GO" id="GO:0006635">
    <property type="term" value="P:fatty acid beta-oxidation"/>
    <property type="evidence" value="ECO:0007669"/>
    <property type="project" value="TreeGrafter"/>
</dbReference>
<dbReference type="OrthoDB" id="4608673at2"/>
<sequence length="251" mass="26188">MGEGRLGLEVDQNVARITIDNPGKRNAMNAAMWRTLPELLAEITADPAVRVVVLTGTGDAFCAGADISELHEIEGPEGSATEPAERALLDCPLPTIALINGLCIGGGCQLAAACDLRIAAEPAVFGITPAKLGVVYPSSSIERLTELVGPAAAKLLLFSADFFDSGRALGMRLVDEVVADPAARVAELAATIAGRSQLSVRAAKQLVDLAARGESLTERAAHWQDVATETGETAEGVTAFLERRPAVFPYA</sequence>
<dbReference type="GO" id="GO:0003824">
    <property type="term" value="F:catalytic activity"/>
    <property type="evidence" value="ECO:0007669"/>
    <property type="project" value="UniProtKB-ARBA"/>
</dbReference>
<protein>
    <submittedName>
        <fullName evidence="1">Enoyl-CoA hydratase/carnithine racemase</fullName>
    </submittedName>
</protein>
<dbReference type="InterPro" id="IPR001753">
    <property type="entry name" value="Enoyl-CoA_hydra/iso"/>
</dbReference>
<dbReference type="PANTHER" id="PTHR11941">
    <property type="entry name" value="ENOYL-COA HYDRATASE-RELATED"/>
    <property type="match status" value="1"/>
</dbReference>
<organism evidence="1 2">
    <name type="scientific">Saccharopolyspora flava</name>
    <dbReference type="NCBI Taxonomy" id="95161"/>
    <lineage>
        <taxon>Bacteria</taxon>
        <taxon>Bacillati</taxon>
        <taxon>Actinomycetota</taxon>
        <taxon>Actinomycetes</taxon>
        <taxon>Pseudonocardiales</taxon>
        <taxon>Pseudonocardiaceae</taxon>
        <taxon>Saccharopolyspora</taxon>
    </lineage>
</organism>
<name>A0A1I6SLK2_9PSEU</name>
<dbReference type="Gene3D" id="3.90.226.10">
    <property type="entry name" value="2-enoyl-CoA Hydratase, Chain A, domain 1"/>
    <property type="match status" value="1"/>
</dbReference>
<dbReference type="Pfam" id="PF00378">
    <property type="entry name" value="ECH_1"/>
    <property type="match status" value="1"/>
</dbReference>
<accession>A0A1I6SLK2</accession>
<gene>
    <name evidence="1" type="ORF">SAMN05660874_03191</name>
</gene>
<dbReference type="SUPFAM" id="SSF52096">
    <property type="entry name" value="ClpP/crotonase"/>
    <property type="match status" value="1"/>
</dbReference>
<dbReference type="RefSeq" id="WP_093418383.1">
    <property type="nucleotide sequence ID" value="NZ_FOZX01000005.1"/>
</dbReference>
<dbReference type="AlphaFoldDB" id="A0A1I6SLK2"/>
<dbReference type="CDD" id="cd06558">
    <property type="entry name" value="crotonase-like"/>
    <property type="match status" value="1"/>
</dbReference>
<proteinExistence type="predicted"/>
<dbReference type="Proteomes" id="UP000198852">
    <property type="component" value="Unassembled WGS sequence"/>
</dbReference>